<reference evidence="2 3" key="1">
    <citation type="submission" date="2017-10" db="EMBL/GenBank/DDBJ databases">
        <title>Genomics of the genus Arcobacter.</title>
        <authorList>
            <person name="Perez-Cataluna A."/>
            <person name="Figueras M.J."/>
        </authorList>
    </citation>
    <scope>NUCLEOTIDE SEQUENCE [LARGE SCALE GENOMIC DNA]</scope>
    <source>
        <strain evidence="2 3">CECT 8987</strain>
    </source>
</reference>
<comment type="cofactor">
    <cofactor evidence="1">
        <name>Fe(2+)</name>
        <dbReference type="ChEBI" id="CHEBI:29033"/>
    </cofactor>
</comment>
<dbReference type="RefSeq" id="WP_128996457.1">
    <property type="nucleotide sequence ID" value="NZ_PDKN01000005.1"/>
</dbReference>
<dbReference type="Pfam" id="PF05721">
    <property type="entry name" value="PhyH"/>
    <property type="match status" value="1"/>
</dbReference>
<dbReference type="PANTHER" id="PTHR20883:SF48">
    <property type="entry name" value="ECTOINE DIOXYGENASE"/>
    <property type="match status" value="1"/>
</dbReference>
<keyword evidence="3" id="KW-1185">Reference proteome</keyword>
<name>A0A4Q0XP40_9BACT</name>
<dbReference type="AlphaFoldDB" id="A0A4Q0XP40"/>
<dbReference type="EMBL" id="PDKN01000005">
    <property type="protein sequence ID" value="RXJ56481.1"/>
    <property type="molecule type" value="Genomic_DNA"/>
</dbReference>
<organism evidence="2 3">
    <name type="scientific">Candidatus Marinarcus aquaticus</name>
    <dbReference type="NCBI Taxonomy" id="2044504"/>
    <lineage>
        <taxon>Bacteria</taxon>
        <taxon>Pseudomonadati</taxon>
        <taxon>Campylobacterota</taxon>
        <taxon>Epsilonproteobacteria</taxon>
        <taxon>Campylobacterales</taxon>
        <taxon>Arcobacteraceae</taxon>
        <taxon>Candidatus Marinarcus</taxon>
    </lineage>
</organism>
<gene>
    <name evidence="2" type="ORF">CRV04_08700</name>
</gene>
<dbReference type="Gene3D" id="2.60.120.620">
    <property type="entry name" value="q2cbj1_9rhob like domain"/>
    <property type="match status" value="1"/>
</dbReference>
<dbReference type="Proteomes" id="UP000290657">
    <property type="component" value="Unassembled WGS sequence"/>
</dbReference>
<keyword evidence="2" id="KW-0560">Oxidoreductase</keyword>
<dbReference type="SUPFAM" id="SSF51197">
    <property type="entry name" value="Clavaminate synthase-like"/>
    <property type="match status" value="1"/>
</dbReference>
<accession>A0A4Q0XP40</accession>
<keyword evidence="2" id="KW-0223">Dioxygenase</keyword>
<proteinExistence type="predicted"/>
<evidence type="ECO:0000256" key="1">
    <source>
        <dbReference type="ARBA" id="ARBA00001954"/>
    </source>
</evidence>
<dbReference type="GO" id="GO:0005506">
    <property type="term" value="F:iron ion binding"/>
    <property type="evidence" value="ECO:0007669"/>
    <property type="project" value="UniProtKB-ARBA"/>
</dbReference>
<dbReference type="PANTHER" id="PTHR20883">
    <property type="entry name" value="PHYTANOYL-COA DIOXYGENASE DOMAIN CONTAINING 1"/>
    <property type="match status" value="1"/>
</dbReference>
<dbReference type="OrthoDB" id="9791262at2"/>
<comment type="caution">
    <text evidence="2">The sequence shown here is derived from an EMBL/GenBank/DDBJ whole genome shotgun (WGS) entry which is preliminary data.</text>
</comment>
<sequence length="244" mass="28701">MQLNQEQLNEFNKNGFLVLRNFAPQTLCEAILHKAKQHLEAKQLPIESEQEYLQQEDSSVTVRRLRQVYKREAVFQEWMTYDEIRPILKQVLKDTPVLTLAHHNSIMTKMPQISSRTFWHQDVRYWNFETSDLVSVWLALDDEYLENGLLEFIPGSHTLQLEKEQFDEMSNFLDDHQKNKALIEQKVHTNLHQGDVVLFHCKTLHHAGKNITDQAKISFVYTVKAAHNKALKDTRSDFEEVVLD</sequence>
<evidence type="ECO:0000313" key="2">
    <source>
        <dbReference type="EMBL" id="RXJ56481.1"/>
    </source>
</evidence>
<dbReference type="GO" id="GO:0016706">
    <property type="term" value="F:2-oxoglutarate-dependent dioxygenase activity"/>
    <property type="evidence" value="ECO:0007669"/>
    <property type="project" value="UniProtKB-ARBA"/>
</dbReference>
<protein>
    <submittedName>
        <fullName evidence="2">Phytanoyl-CoA dioxygenase</fullName>
    </submittedName>
</protein>
<dbReference type="InterPro" id="IPR008775">
    <property type="entry name" value="Phytyl_CoA_dOase-like"/>
</dbReference>
<evidence type="ECO:0000313" key="3">
    <source>
        <dbReference type="Proteomes" id="UP000290657"/>
    </source>
</evidence>